<dbReference type="EMBL" id="CAJHNJ030000002">
    <property type="protein sequence ID" value="CAG9091501.1"/>
    <property type="molecule type" value="Genomic_DNA"/>
</dbReference>
<gene>
    <name evidence="1" type="ORF">PLXY2_LOCUS812</name>
</gene>
<dbReference type="Proteomes" id="UP000653454">
    <property type="component" value="Unassembled WGS sequence"/>
</dbReference>
<feature type="non-terminal residue" evidence="1">
    <location>
        <position position="1"/>
    </location>
</feature>
<dbReference type="AlphaFoldDB" id="A0A8S4D2B8"/>
<proteinExistence type="predicted"/>
<evidence type="ECO:0000313" key="1">
    <source>
        <dbReference type="EMBL" id="CAG9091501.1"/>
    </source>
</evidence>
<feature type="non-terminal residue" evidence="1">
    <location>
        <position position="73"/>
    </location>
</feature>
<keyword evidence="2" id="KW-1185">Reference proteome</keyword>
<accession>A0A8S4D2B8</accession>
<sequence>TLPVVPCACLPQYRGPRSTLLLQGPRLRPRYGLPTTRICYVASTARPLRAGSATPYLRVADHAAQPSYTPRAR</sequence>
<evidence type="ECO:0000313" key="2">
    <source>
        <dbReference type="Proteomes" id="UP000653454"/>
    </source>
</evidence>
<organism evidence="1 2">
    <name type="scientific">Plutella xylostella</name>
    <name type="common">Diamondback moth</name>
    <name type="synonym">Plutella maculipennis</name>
    <dbReference type="NCBI Taxonomy" id="51655"/>
    <lineage>
        <taxon>Eukaryota</taxon>
        <taxon>Metazoa</taxon>
        <taxon>Ecdysozoa</taxon>
        <taxon>Arthropoda</taxon>
        <taxon>Hexapoda</taxon>
        <taxon>Insecta</taxon>
        <taxon>Pterygota</taxon>
        <taxon>Neoptera</taxon>
        <taxon>Endopterygota</taxon>
        <taxon>Lepidoptera</taxon>
        <taxon>Glossata</taxon>
        <taxon>Ditrysia</taxon>
        <taxon>Yponomeutoidea</taxon>
        <taxon>Plutellidae</taxon>
        <taxon>Plutella</taxon>
    </lineage>
</organism>
<protein>
    <submittedName>
        <fullName evidence="1">(diamondback moth) hypothetical protein</fullName>
    </submittedName>
</protein>
<name>A0A8S4D2B8_PLUXY</name>
<reference evidence="1" key="1">
    <citation type="submission" date="2020-11" db="EMBL/GenBank/DDBJ databases">
        <authorList>
            <person name="Whiteford S."/>
        </authorList>
    </citation>
    <scope>NUCLEOTIDE SEQUENCE</scope>
</reference>
<comment type="caution">
    <text evidence="1">The sequence shown here is derived from an EMBL/GenBank/DDBJ whole genome shotgun (WGS) entry which is preliminary data.</text>
</comment>